<dbReference type="PANTHER" id="PTHR42951:SF14">
    <property type="entry name" value="METALLO-BETA-LACTAMASE SUPERFAMILY PROTEIN"/>
    <property type="match status" value="1"/>
</dbReference>
<dbReference type="EMBL" id="CGIH01000009">
    <property type="protein sequence ID" value="CFX18288.1"/>
    <property type="molecule type" value="Genomic_DNA"/>
</dbReference>
<dbReference type="Pfam" id="PF00753">
    <property type="entry name" value="Lactamase_B"/>
    <property type="match status" value="1"/>
</dbReference>
<reference evidence="2 3" key="1">
    <citation type="submission" date="2015-03" db="EMBL/GenBank/DDBJ databases">
        <authorList>
            <person name="Murphy D."/>
        </authorList>
    </citation>
    <scope>NUCLEOTIDE SEQUENCE [LARGE SCALE GENOMIC DNA]</scope>
    <source>
        <strain evidence="2 3">OL-4</strain>
    </source>
</reference>
<proteinExistence type="predicted"/>
<evidence type="ECO:0000313" key="2">
    <source>
        <dbReference type="EMBL" id="CFX18288.1"/>
    </source>
</evidence>
<dbReference type="Gene3D" id="3.60.15.10">
    <property type="entry name" value="Ribonuclease Z/Hydroxyacylglutathione hydrolase-like"/>
    <property type="match status" value="1"/>
</dbReference>
<dbReference type="CDD" id="cd07743">
    <property type="entry name" value="metallo-hydrolase-like_MBL-fold"/>
    <property type="match status" value="1"/>
</dbReference>
<dbReference type="AlphaFoldDB" id="A0A0E4GA13"/>
<dbReference type="OrthoDB" id="11380at2"/>
<evidence type="ECO:0000313" key="3">
    <source>
        <dbReference type="Proteomes" id="UP000045545"/>
    </source>
</evidence>
<gene>
    <name evidence="2" type="ORF">741</name>
</gene>
<dbReference type="STRING" id="690567.741"/>
<dbReference type="SMART" id="SM00849">
    <property type="entry name" value="Lactamase_B"/>
    <property type="match status" value="1"/>
</dbReference>
<dbReference type="Proteomes" id="UP000045545">
    <property type="component" value="Unassembled WGS sequence"/>
</dbReference>
<dbReference type="SUPFAM" id="SSF56281">
    <property type="entry name" value="Metallo-hydrolase/oxidoreductase"/>
    <property type="match status" value="1"/>
</dbReference>
<name>A0A0E4GA13_9FIRM</name>
<organism evidence="2 3">
    <name type="scientific">Syntrophomonas zehnderi OL-4</name>
    <dbReference type="NCBI Taxonomy" id="690567"/>
    <lineage>
        <taxon>Bacteria</taxon>
        <taxon>Bacillati</taxon>
        <taxon>Bacillota</taxon>
        <taxon>Clostridia</taxon>
        <taxon>Eubacteriales</taxon>
        <taxon>Syntrophomonadaceae</taxon>
        <taxon>Syntrophomonas</taxon>
    </lineage>
</organism>
<accession>A0A0E4GA13</accession>
<dbReference type="InterPro" id="IPR050855">
    <property type="entry name" value="NDM-1-like"/>
</dbReference>
<dbReference type="RefSeq" id="WP_046495903.1">
    <property type="nucleotide sequence ID" value="NZ_CGIH01000009.1"/>
</dbReference>
<sequence length="297" mass="33248">MQLNHITGNSYYLDGDSAIGVYVFADNTCLLVDSGPGEGRAKKVLDVLEQEGLQVHAIFCTHAHADHCGGNAYIQKQTGCRIMASPIAAAIIENPLIGPAMLYSAYPLRILTSRALMMHPSRVDQIIHPGPLYIKNEEFTVLDLPGHSIGQIGIINPDEIAFLGDTLMHEKMLADYPFLYMVDINSQLQTLVNIQEKGWPQVFLTHGGLLDDFKANIKKNQERIDHIMTVILTFLKNSSTREQVTAHVIKEFNLTINSGQYFLIFSTVSAFLSYLCHQKQAQTRVEDGIMKYIRIEK</sequence>
<dbReference type="PANTHER" id="PTHR42951">
    <property type="entry name" value="METALLO-BETA-LACTAMASE DOMAIN-CONTAINING"/>
    <property type="match status" value="1"/>
</dbReference>
<evidence type="ECO:0000259" key="1">
    <source>
        <dbReference type="SMART" id="SM00849"/>
    </source>
</evidence>
<dbReference type="InterPro" id="IPR036866">
    <property type="entry name" value="RibonucZ/Hydroxyglut_hydro"/>
</dbReference>
<protein>
    <submittedName>
        <fullName evidence="2">Beta-lactamase-like</fullName>
    </submittedName>
</protein>
<keyword evidence="3" id="KW-1185">Reference proteome</keyword>
<feature type="domain" description="Metallo-beta-lactamase" evidence="1">
    <location>
        <begin position="18"/>
        <end position="206"/>
    </location>
</feature>
<dbReference type="InterPro" id="IPR001279">
    <property type="entry name" value="Metallo-B-lactamas"/>
</dbReference>